<protein>
    <submittedName>
        <fullName evidence="2">IS110 family transposase</fullName>
    </submittedName>
</protein>
<organism evidence="2 3">
    <name type="scientific">Ideonella oryzae</name>
    <dbReference type="NCBI Taxonomy" id="2937441"/>
    <lineage>
        <taxon>Bacteria</taxon>
        <taxon>Pseudomonadati</taxon>
        <taxon>Pseudomonadota</taxon>
        <taxon>Betaproteobacteria</taxon>
        <taxon>Burkholderiales</taxon>
        <taxon>Sphaerotilaceae</taxon>
        <taxon>Ideonella</taxon>
    </lineage>
</organism>
<reference evidence="2 3" key="1">
    <citation type="submission" date="2022-06" db="EMBL/GenBank/DDBJ databases">
        <title>Ideonella sp. NS12-5 Genome sequencing and assembly.</title>
        <authorList>
            <person name="Jung Y."/>
        </authorList>
    </citation>
    <scope>NUCLEOTIDE SEQUENCE [LARGE SCALE GENOMIC DNA]</scope>
    <source>
        <strain evidence="2 3">NS12-5</strain>
    </source>
</reference>
<gene>
    <name evidence="2" type="ORF">M0L44_21265</name>
</gene>
<feature type="domain" description="Transposase IS110-like N-terminal" evidence="1">
    <location>
        <begin position="16"/>
        <end position="159"/>
    </location>
</feature>
<keyword evidence="3" id="KW-1185">Reference proteome</keyword>
<dbReference type="PANTHER" id="PTHR33055:SF3">
    <property type="entry name" value="PUTATIVE TRANSPOSASE FOR IS117-RELATED"/>
    <property type="match status" value="1"/>
</dbReference>
<dbReference type="Proteomes" id="UP001204851">
    <property type="component" value="Unassembled WGS sequence"/>
</dbReference>
<dbReference type="NCBIfam" id="NF033542">
    <property type="entry name" value="transpos_IS110"/>
    <property type="match status" value="1"/>
</dbReference>
<name>A0ABT1BUK7_9BURK</name>
<dbReference type="RefSeq" id="WP_252772189.1">
    <property type="nucleotide sequence ID" value="NZ_JAMXMC010000019.1"/>
</dbReference>
<dbReference type="PANTHER" id="PTHR33055">
    <property type="entry name" value="TRANSPOSASE FOR INSERTION SEQUENCE ELEMENT IS1111A"/>
    <property type="match status" value="1"/>
</dbReference>
<evidence type="ECO:0000313" key="2">
    <source>
        <dbReference type="EMBL" id="MCO5979237.1"/>
    </source>
</evidence>
<dbReference type="InterPro" id="IPR047650">
    <property type="entry name" value="Transpos_IS110"/>
</dbReference>
<evidence type="ECO:0000259" key="1">
    <source>
        <dbReference type="Pfam" id="PF01548"/>
    </source>
</evidence>
<comment type="caution">
    <text evidence="2">The sequence shown here is derived from an EMBL/GenBank/DDBJ whole genome shotgun (WGS) entry which is preliminary data.</text>
</comment>
<dbReference type="Pfam" id="PF01548">
    <property type="entry name" value="DEDD_Tnp_IS110"/>
    <property type="match status" value="1"/>
</dbReference>
<accession>A0ABT1BUK7</accession>
<proteinExistence type="predicted"/>
<sequence length="195" mass="21097">MSEITRGAACGVIVRVGVDLAKQVYQVHAVDRSERVVLARAMSPQKFLAWAATLPAGCMVAMEACGGAHHLGRELRLLGLDPRLMAGHFVTPYRVQGRSGKNDANDAAAICEAAGRPRTRFVPIKSAAQQGMLSLHRLREGYKAERTGCINRLRGLLGEFGLVFPQSPEKLRAKLGETLEDASNELPGDLRLGLQ</sequence>
<dbReference type="InterPro" id="IPR002525">
    <property type="entry name" value="Transp_IS110-like_N"/>
</dbReference>
<feature type="non-terminal residue" evidence="2">
    <location>
        <position position="195"/>
    </location>
</feature>
<evidence type="ECO:0000313" key="3">
    <source>
        <dbReference type="Proteomes" id="UP001204851"/>
    </source>
</evidence>
<dbReference type="EMBL" id="JAMXMC010000019">
    <property type="protein sequence ID" value="MCO5979237.1"/>
    <property type="molecule type" value="Genomic_DNA"/>
</dbReference>